<evidence type="ECO:0000313" key="2">
    <source>
        <dbReference type="EMBL" id="SFG65341.1"/>
    </source>
</evidence>
<accession>A0A1I2TSJ9</accession>
<dbReference type="RefSeq" id="WP_089754916.1">
    <property type="nucleotide sequence ID" value="NZ_FOOG01000073.1"/>
</dbReference>
<feature type="region of interest" description="Disordered" evidence="1">
    <location>
        <begin position="56"/>
        <end position="75"/>
    </location>
</feature>
<evidence type="ECO:0000256" key="1">
    <source>
        <dbReference type="SAM" id="MobiDB-lite"/>
    </source>
</evidence>
<dbReference type="EMBL" id="FOOG01000073">
    <property type="protein sequence ID" value="SFG65341.1"/>
    <property type="molecule type" value="Genomic_DNA"/>
</dbReference>
<reference evidence="3" key="1">
    <citation type="submission" date="2016-10" db="EMBL/GenBank/DDBJ databases">
        <authorList>
            <person name="Varghese N."/>
            <person name="Submissions S."/>
        </authorList>
    </citation>
    <scope>NUCLEOTIDE SEQUENCE [LARGE SCALE GENOMIC DNA]</scope>
    <source>
        <strain evidence="3">FP5</strain>
    </source>
</reference>
<name>A0A1I2TSJ9_9BACI</name>
<feature type="compositionally biased region" description="Basic and acidic residues" evidence="1">
    <location>
        <begin position="58"/>
        <end position="75"/>
    </location>
</feature>
<sequence length="75" mass="8772">MRNNVKPIFPVTDELLELIDLLDRISEIDEDQFVPHTMNVLNKVYAQGIIAGYHKAREKNDHENNLRRGEKGERN</sequence>
<dbReference type="AlphaFoldDB" id="A0A1I2TSJ9"/>
<protein>
    <submittedName>
        <fullName evidence="2">Uncharacterized protein</fullName>
    </submittedName>
</protein>
<gene>
    <name evidence="2" type="ORF">SAMN05216353_1733</name>
</gene>
<dbReference type="Proteomes" id="UP000198897">
    <property type="component" value="Unassembled WGS sequence"/>
</dbReference>
<evidence type="ECO:0000313" key="3">
    <source>
        <dbReference type="Proteomes" id="UP000198897"/>
    </source>
</evidence>
<keyword evidence="3" id="KW-1185">Reference proteome</keyword>
<dbReference type="OrthoDB" id="2973757at2"/>
<proteinExistence type="predicted"/>
<organism evidence="2 3">
    <name type="scientific">Halobacillus alkaliphilus</name>
    <dbReference type="NCBI Taxonomy" id="396056"/>
    <lineage>
        <taxon>Bacteria</taxon>
        <taxon>Bacillati</taxon>
        <taxon>Bacillota</taxon>
        <taxon>Bacilli</taxon>
        <taxon>Bacillales</taxon>
        <taxon>Bacillaceae</taxon>
        <taxon>Halobacillus</taxon>
    </lineage>
</organism>